<organism evidence="1 2">
    <name type="scientific">Coprinellus micaceus</name>
    <name type="common">Glistening ink-cap mushroom</name>
    <name type="synonym">Coprinus micaceus</name>
    <dbReference type="NCBI Taxonomy" id="71717"/>
    <lineage>
        <taxon>Eukaryota</taxon>
        <taxon>Fungi</taxon>
        <taxon>Dikarya</taxon>
        <taxon>Basidiomycota</taxon>
        <taxon>Agaricomycotina</taxon>
        <taxon>Agaricomycetes</taxon>
        <taxon>Agaricomycetidae</taxon>
        <taxon>Agaricales</taxon>
        <taxon>Agaricineae</taxon>
        <taxon>Psathyrellaceae</taxon>
        <taxon>Coprinellus</taxon>
    </lineage>
</organism>
<dbReference type="Proteomes" id="UP000298030">
    <property type="component" value="Unassembled WGS sequence"/>
</dbReference>
<dbReference type="AlphaFoldDB" id="A0A4Y7T175"/>
<gene>
    <name evidence="1" type="ORF">FA13DRAFT_1736657</name>
</gene>
<dbReference type="EMBL" id="QPFP01000041">
    <property type="protein sequence ID" value="TEB27279.1"/>
    <property type="molecule type" value="Genomic_DNA"/>
</dbReference>
<name>A0A4Y7T175_COPMI</name>
<evidence type="ECO:0000313" key="2">
    <source>
        <dbReference type="Proteomes" id="UP000298030"/>
    </source>
</evidence>
<evidence type="ECO:0000313" key="1">
    <source>
        <dbReference type="EMBL" id="TEB27279.1"/>
    </source>
</evidence>
<accession>A0A4Y7T175</accession>
<protein>
    <submittedName>
        <fullName evidence="1">Uncharacterized protein</fullName>
    </submittedName>
</protein>
<sequence>MFLFFSLSPLVLSSTPSLLHVPACVRGASLRHQLVGPQPARLVPNDGCEPRCAGSGLRIWALVALCHRRSIAPGRYCCKARYPQVESSA</sequence>
<keyword evidence="2" id="KW-1185">Reference proteome</keyword>
<comment type="caution">
    <text evidence="1">The sequence shown here is derived from an EMBL/GenBank/DDBJ whole genome shotgun (WGS) entry which is preliminary data.</text>
</comment>
<reference evidence="1 2" key="1">
    <citation type="journal article" date="2019" name="Nat. Ecol. Evol.">
        <title>Megaphylogeny resolves global patterns of mushroom evolution.</title>
        <authorList>
            <person name="Varga T."/>
            <person name="Krizsan K."/>
            <person name="Foldi C."/>
            <person name="Dima B."/>
            <person name="Sanchez-Garcia M."/>
            <person name="Sanchez-Ramirez S."/>
            <person name="Szollosi G.J."/>
            <person name="Szarkandi J.G."/>
            <person name="Papp V."/>
            <person name="Albert L."/>
            <person name="Andreopoulos W."/>
            <person name="Angelini C."/>
            <person name="Antonin V."/>
            <person name="Barry K.W."/>
            <person name="Bougher N.L."/>
            <person name="Buchanan P."/>
            <person name="Buyck B."/>
            <person name="Bense V."/>
            <person name="Catcheside P."/>
            <person name="Chovatia M."/>
            <person name="Cooper J."/>
            <person name="Damon W."/>
            <person name="Desjardin D."/>
            <person name="Finy P."/>
            <person name="Geml J."/>
            <person name="Haridas S."/>
            <person name="Hughes K."/>
            <person name="Justo A."/>
            <person name="Karasinski D."/>
            <person name="Kautmanova I."/>
            <person name="Kiss B."/>
            <person name="Kocsube S."/>
            <person name="Kotiranta H."/>
            <person name="LaButti K.M."/>
            <person name="Lechner B.E."/>
            <person name="Liimatainen K."/>
            <person name="Lipzen A."/>
            <person name="Lukacs Z."/>
            <person name="Mihaltcheva S."/>
            <person name="Morgado L.N."/>
            <person name="Niskanen T."/>
            <person name="Noordeloos M.E."/>
            <person name="Ohm R.A."/>
            <person name="Ortiz-Santana B."/>
            <person name="Ovrebo C."/>
            <person name="Racz N."/>
            <person name="Riley R."/>
            <person name="Savchenko A."/>
            <person name="Shiryaev A."/>
            <person name="Soop K."/>
            <person name="Spirin V."/>
            <person name="Szebenyi C."/>
            <person name="Tomsovsky M."/>
            <person name="Tulloss R.E."/>
            <person name="Uehling J."/>
            <person name="Grigoriev I.V."/>
            <person name="Vagvolgyi C."/>
            <person name="Papp T."/>
            <person name="Martin F.M."/>
            <person name="Miettinen O."/>
            <person name="Hibbett D.S."/>
            <person name="Nagy L.G."/>
        </authorList>
    </citation>
    <scope>NUCLEOTIDE SEQUENCE [LARGE SCALE GENOMIC DNA]</scope>
    <source>
        <strain evidence="1 2">FP101781</strain>
    </source>
</reference>
<proteinExistence type="predicted"/>
<feature type="non-terminal residue" evidence="1">
    <location>
        <position position="89"/>
    </location>
</feature>